<reference evidence="2 3" key="1">
    <citation type="submission" date="2015-11" db="EMBL/GenBank/DDBJ databases">
        <title>Whole-Genome Sequence of Candidatus Oderbacter manganicum from the National Park Lower Oder Valley, Germany.</title>
        <authorList>
            <person name="Braun B."/>
            <person name="Liere K."/>
            <person name="Szewzyk U."/>
        </authorList>
    </citation>
    <scope>NUCLEOTIDE SEQUENCE [LARGE SCALE GENOMIC DNA]</scope>
    <source>
        <strain evidence="2 3">OTSz_A_272</strain>
    </source>
</reference>
<dbReference type="EMBL" id="CP013244">
    <property type="protein sequence ID" value="ANP47023.1"/>
    <property type="molecule type" value="Genomic_DNA"/>
</dbReference>
<keyword evidence="1" id="KW-0732">Signal</keyword>
<dbReference type="RefSeq" id="WP_066772651.1">
    <property type="nucleotide sequence ID" value="NZ_CP013244.1"/>
</dbReference>
<sequence length="99" mass="11101">MKRLMFVAAMLCAFGAAPASADGYRTYQCSNSTVLRVIINDDRATIVPFGRPSIRLQRVEASGTDFRYARRRSHELSGNDQQVQWRVGSAEWTCRRGGS</sequence>
<dbReference type="STRING" id="1759059.ATE48_14410"/>
<organism evidence="2 3">
    <name type="scientific">Candidatus Viadribacter manganicus</name>
    <dbReference type="NCBI Taxonomy" id="1759059"/>
    <lineage>
        <taxon>Bacteria</taxon>
        <taxon>Pseudomonadati</taxon>
        <taxon>Pseudomonadota</taxon>
        <taxon>Alphaproteobacteria</taxon>
        <taxon>Hyphomonadales</taxon>
        <taxon>Hyphomonadaceae</taxon>
        <taxon>Candidatus Viadribacter</taxon>
    </lineage>
</organism>
<dbReference type="AlphaFoldDB" id="A0A1B1AKE2"/>
<protein>
    <recommendedName>
        <fullName evidence="4">C-type lysozyme inhibitor domain-containing protein</fullName>
    </recommendedName>
</protein>
<gene>
    <name evidence="2" type="ORF">ATE48_14410</name>
</gene>
<proteinExistence type="predicted"/>
<feature type="signal peptide" evidence="1">
    <location>
        <begin position="1"/>
        <end position="21"/>
    </location>
</feature>
<evidence type="ECO:0008006" key="4">
    <source>
        <dbReference type="Google" id="ProtNLM"/>
    </source>
</evidence>
<name>A0A1B1AKE2_9PROT</name>
<evidence type="ECO:0000256" key="1">
    <source>
        <dbReference type="SAM" id="SignalP"/>
    </source>
</evidence>
<dbReference type="InParanoid" id="A0A1B1AKE2"/>
<dbReference type="KEGG" id="cbot:ATE48_14410"/>
<evidence type="ECO:0000313" key="3">
    <source>
        <dbReference type="Proteomes" id="UP000092498"/>
    </source>
</evidence>
<dbReference type="Proteomes" id="UP000092498">
    <property type="component" value="Chromosome"/>
</dbReference>
<keyword evidence="3" id="KW-1185">Reference proteome</keyword>
<feature type="chain" id="PRO_5008518927" description="C-type lysozyme inhibitor domain-containing protein" evidence="1">
    <location>
        <begin position="22"/>
        <end position="99"/>
    </location>
</feature>
<evidence type="ECO:0000313" key="2">
    <source>
        <dbReference type="EMBL" id="ANP47023.1"/>
    </source>
</evidence>
<accession>A0A1B1AKE2</accession>